<dbReference type="InterPro" id="IPR029016">
    <property type="entry name" value="GAF-like_dom_sf"/>
</dbReference>
<name>A0A1V9Z961_9STRA</name>
<dbReference type="PANTHER" id="PTHR43102">
    <property type="entry name" value="SLR1143 PROTEIN"/>
    <property type="match status" value="1"/>
</dbReference>
<feature type="domain" description="FYVE-type" evidence="6">
    <location>
        <begin position="26"/>
        <end position="87"/>
    </location>
</feature>
<dbReference type="SUPFAM" id="SSF57903">
    <property type="entry name" value="FYVE/PHD zinc finger"/>
    <property type="match status" value="1"/>
</dbReference>
<dbReference type="InterPro" id="IPR017455">
    <property type="entry name" value="Znf_FYVE-rel"/>
</dbReference>
<dbReference type="GO" id="GO:0008270">
    <property type="term" value="F:zinc ion binding"/>
    <property type="evidence" value="ECO:0007669"/>
    <property type="project" value="UniProtKB-KW"/>
</dbReference>
<dbReference type="AlphaFoldDB" id="A0A1V9Z961"/>
<sequence length="391" mass="44237">MAWAQRDLQNALSMDDLMKRDQWVPDDTRQSCFVCTRHFHQFRRKHHCRMCGEVVCASCVLKKLVEETTHIGLREVKVCMTCLSSAKERHLKNTSNSMGSSSSGHSKRSMSDGAVDPNAKHAMESPKSMDALNKQVLESPPHSPQHINYEPKFDYELDYDWEYSWPKPPTLTNEAERLEALQYLRILDTPHDEFYDSICELASNAMHCPIAVISFMDSDRQWFKACIGLTEPEIPRDISFCAHTIMTKEAMVVLDATMDPRFVNNPLVTGPTNIRFYAGVPLIAPSFGLIVGTLFVMDAEPHAQCDISILEKLSNIVMKKITSSRGSTSLSSRGYSENYAPSSIPTMSPPEVPMDRRANSAPNLESMMMHLLYQAAETQYQLANQKHLTEH</sequence>
<dbReference type="SMART" id="SM00065">
    <property type="entry name" value="GAF"/>
    <property type="match status" value="1"/>
</dbReference>
<feature type="region of interest" description="Disordered" evidence="5">
    <location>
        <begin position="92"/>
        <end position="126"/>
    </location>
</feature>
<dbReference type="EMBL" id="JNBS01002189">
    <property type="protein sequence ID" value="OQR94380.1"/>
    <property type="molecule type" value="Genomic_DNA"/>
</dbReference>
<dbReference type="InterPro" id="IPR000306">
    <property type="entry name" value="Znf_FYVE"/>
</dbReference>
<reference evidence="7 8" key="1">
    <citation type="journal article" date="2014" name="Genome Biol. Evol.">
        <title>The secreted proteins of Achlya hypogyna and Thraustotheca clavata identify the ancestral oomycete secretome and reveal gene acquisitions by horizontal gene transfer.</title>
        <authorList>
            <person name="Misner I."/>
            <person name="Blouin N."/>
            <person name="Leonard G."/>
            <person name="Richards T.A."/>
            <person name="Lane C.E."/>
        </authorList>
    </citation>
    <scope>NUCLEOTIDE SEQUENCE [LARGE SCALE GENOMIC DNA]</scope>
    <source>
        <strain evidence="7 8">ATCC 34112</strain>
    </source>
</reference>
<feature type="compositionally biased region" description="Low complexity" evidence="5">
    <location>
        <begin position="326"/>
        <end position="336"/>
    </location>
</feature>
<keyword evidence="8" id="KW-1185">Reference proteome</keyword>
<gene>
    <name evidence="7" type="ORF">THRCLA_08184</name>
</gene>
<evidence type="ECO:0000313" key="7">
    <source>
        <dbReference type="EMBL" id="OQR94380.1"/>
    </source>
</evidence>
<dbReference type="OrthoDB" id="303614at2759"/>
<dbReference type="InterPro" id="IPR013083">
    <property type="entry name" value="Znf_RING/FYVE/PHD"/>
</dbReference>
<dbReference type="Pfam" id="PF01363">
    <property type="entry name" value="FYVE"/>
    <property type="match status" value="1"/>
</dbReference>
<dbReference type="Gene3D" id="3.30.40.10">
    <property type="entry name" value="Zinc/RING finger domain, C3HC4 (zinc finger)"/>
    <property type="match status" value="1"/>
</dbReference>
<evidence type="ECO:0000256" key="3">
    <source>
        <dbReference type="ARBA" id="ARBA00022833"/>
    </source>
</evidence>
<keyword evidence="3" id="KW-0862">Zinc</keyword>
<proteinExistence type="predicted"/>
<organism evidence="7 8">
    <name type="scientific">Thraustotheca clavata</name>
    <dbReference type="NCBI Taxonomy" id="74557"/>
    <lineage>
        <taxon>Eukaryota</taxon>
        <taxon>Sar</taxon>
        <taxon>Stramenopiles</taxon>
        <taxon>Oomycota</taxon>
        <taxon>Saprolegniomycetes</taxon>
        <taxon>Saprolegniales</taxon>
        <taxon>Achlyaceae</taxon>
        <taxon>Thraustotheca</taxon>
    </lineage>
</organism>
<dbReference type="InterPro" id="IPR011011">
    <property type="entry name" value="Znf_FYVE_PHD"/>
</dbReference>
<dbReference type="Pfam" id="PF01590">
    <property type="entry name" value="GAF"/>
    <property type="match status" value="1"/>
</dbReference>
<feature type="compositionally biased region" description="Low complexity" evidence="5">
    <location>
        <begin position="93"/>
        <end position="104"/>
    </location>
</feature>
<evidence type="ECO:0000256" key="5">
    <source>
        <dbReference type="SAM" id="MobiDB-lite"/>
    </source>
</evidence>
<dbReference type="Gene3D" id="3.30.450.40">
    <property type="match status" value="1"/>
</dbReference>
<evidence type="ECO:0000313" key="8">
    <source>
        <dbReference type="Proteomes" id="UP000243217"/>
    </source>
</evidence>
<evidence type="ECO:0000256" key="2">
    <source>
        <dbReference type="ARBA" id="ARBA00022771"/>
    </source>
</evidence>
<dbReference type="SMART" id="SM00064">
    <property type="entry name" value="FYVE"/>
    <property type="match status" value="1"/>
</dbReference>
<dbReference type="PROSITE" id="PS50178">
    <property type="entry name" value="ZF_FYVE"/>
    <property type="match status" value="1"/>
</dbReference>
<keyword evidence="1" id="KW-0479">Metal-binding</keyword>
<dbReference type="PANTHER" id="PTHR43102:SF2">
    <property type="entry name" value="GAF DOMAIN-CONTAINING PROTEIN"/>
    <property type="match status" value="1"/>
</dbReference>
<evidence type="ECO:0000256" key="4">
    <source>
        <dbReference type="PROSITE-ProRule" id="PRU00091"/>
    </source>
</evidence>
<dbReference type="InterPro" id="IPR003018">
    <property type="entry name" value="GAF"/>
</dbReference>
<evidence type="ECO:0000256" key="1">
    <source>
        <dbReference type="ARBA" id="ARBA00022723"/>
    </source>
</evidence>
<comment type="caution">
    <text evidence="7">The sequence shown here is derived from an EMBL/GenBank/DDBJ whole genome shotgun (WGS) entry which is preliminary data.</text>
</comment>
<keyword evidence="2 4" id="KW-0863">Zinc-finger</keyword>
<dbReference type="SUPFAM" id="SSF55781">
    <property type="entry name" value="GAF domain-like"/>
    <property type="match status" value="1"/>
</dbReference>
<protein>
    <recommendedName>
        <fullName evidence="6">FYVE-type domain-containing protein</fullName>
    </recommendedName>
</protein>
<evidence type="ECO:0000259" key="6">
    <source>
        <dbReference type="PROSITE" id="PS50178"/>
    </source>
</evidence>
<accession>A0A1V9Z961</accession>
<feature type="region of interest" description="Disordered" evidence="5">
    <location>
        <begin position="326"/>
        <end position="353"/>
    </location>
</feature>
<dbReference type="Proteomes" id="UP000243217">
    <property type="component" value="Unassembled WGS sequence"/>
</dbReference>